<dbReference type="Gene3D" id="1.20.1260.20">
    <property type="entry name" value="PPE superfamily"/>
    <property type="match status" value="1"/>
</dbReference>
<evidence type="ECO:0000313" key="5">
    <source>
        <dbReference type="EMBL" id="OMH58943.1"/>
    </source>
</evidence>
<dbReference type="InterPro" id="IPR022171">
    <property type="entry name" value="PPE_C"/>
</dbReference>
<feature type="domain" description="PPE family C-terminal" evidence="3">
    <location>
        <begin position="310"/>
        <end position="387"/>
    </location>
</feature>
<dbReference type="InterPro" id="IPR038332">
    <property type="entry name" value="PPE_sf"/>
</dbReference>
<evidence type="ECO:0000313" key="4">
    <source>
        <dbReference type="EMBL" id="MBP0684547.1"/>
    </source>
</evidence>
<organism evidence="5 8">
    <name type="scientific">Mycobacterium tuberculosis</name>
    <dbReference type="NCBI Taxonomy" id="1773"/>
    <lineage>
        <taxon>Bacteria</taxon>
        <taxon>Bacillati</taxon>
        <taxon>Actinomycetota</taxon>
        <taxon>Actinomycetes</taxon>
        <taxon>Mycobacteriales</taxon>
        <taxon>Mycobacteriaceae</taxon>
        <taxon>Mycobacterium</taxon>
        <taxon>Mycobacterium tuberculosis complex</taxon>
    </lineage>
</organism>
<dbReference type="EMBL" id="LR027516">
    <property type="protein sequence ID" value="VCU49289.1"/>
    <property type="molecule type" value="Genomic_DNA"/>
</dbReference>
<evidence type="ECO:0000256" key="1">
    <source>
        <dbReference type="ARBA" id="ARBA00010652"/>
    </source>
</evidence>
<dbReference type="PANTHER" id="PTHR46766:SF1">
    <property type="entry name" value="GLUTAMINE-RICH PROTEIN 2"/>
    <property type="match status" value="1"/>
</dbReference>
<reference evidence="6" key="4">
    <citation type="submission" date="2018-07" db="EMBL/GenBank/DDBJ databases">
        <authorList>
            <person name="Shah S."/>
            <person name="Brown T."/>
            <person name="Auld S."/>
            <person name="Bratton K."/>
            <person name="Narechania A."/>
            <person name="Mathema B."/>
            <person name="Gandhi N."/>
        </authorList>
    </citation>
    <scope>NUCLEOTIDE SEQUENCE</scope>
    <source>
        <strain evidence="6">32301_S10</strain>
    </source>
</reference>
<dbReference type="SMR" id="A0A045K853"/>
<dbReference type="SUPFAM" id="SSF140459">
    <property type="entry name" value="PE/PPE dimer-like"/>
    <property type="match status" value="1"/>
</dbReference>
<sequence length="391" mass="38081">MDFGALPPEINSARMYAGAGAGPMMAAGAAWNGLAAELGTTAASYESVITRLTTESWMGPASMAMVAAAQPYLAWLTYTAEAAAHAGSQAMASAAAYEAAYAMTVPPEVVAANRALLAALVATNVLGINTPAIMATEALYAEMWAQDALAMYGYAAASGAAGMLQPLSPPSQTTNPGGLAAQSAAVGSAAATAAVNQVSVADLISSLPNAVSGLASPVTSVLDSTGLSGIIADIDALLATPFVANIINSAVNTAAWYVNAAIPTAIFLANALNSGAPVAIAEGAIEAAEGAASAAAAGLADSVTPAGLGASLGEATLVGRLSVPAAWSTAAPATTAGATALEGSGWTVAAEEAGPVTGMMPGMASAAKGTGAYAGPRYGFKPTVMPKQVVV</sequence>
<evidence type="ECO:0000313" key="7">
    <source>
        <dbReference type="EMBL" id="VCU49289.1"/>
    </source>
</evidence>
<evidence type="ECO:0000313" key="9">
    <source>
        <dbReference type="Proteomes" id="UP000256381"/>
    </source>
</evidence>
<proteinExistence type="inferred from homology"/>
<feature type="domain" description="PPE" evidence="2">
    <location>
        <begin position="2"/>
        <end position="161"/>
    </location>
</feature>
<reference evidence="7 10" key="5">
    <citation type="submission" date="2018-08" db="EMBL/GenBank/DDBJ databases">
        <authorList>
            <person name="Fokvardsen B D."/>
            <person name="Norman A."/>
        </authorList>
    </citation>
    <scope>NUCLEOTIDE SEQUENCE [LARGE SCALE GENOMIC DNA]</scope>
    <source>
        <strain evidence="7 10">DKC2</strain>
    </source>
</reference>
<reference evidence="4 11" key="6">
    <citation type="submission" date="2021-03" db="EMBL/GenBank/DDBJ databases">
        <title>Whole Genome Sequencing of Mycobacterium tuberculosis clinical isolates from Arunachal Pradesh, India.</title>
        <authorList>
            <person name="Singh S."/>
            <person name="Mudliar S.R."/>
            <person name="Kulsum U."/>
            <person name="Rufai S.B."/>
            <person name="Singh P.K."/>
            <person name="Umpo M."/>
            <person name="Nyori M."/>
        </authorList>
    </citation>
    <scope>NUCLEOTIDE SEQUENCE [LARGE SCALE GENOMIC DNA]</scope>
    <source>
        <strain evidence="4 11">OMICS/BPL/0142/20/SP</strain>
    </source>
</reference>
<evidence type="ECO:0000313" key="8">
    <source>
        <dbReference type="Proteomes" id="UP000189452"/>
    </source>
</evidence>
<reference evidence="6 9" key="2">
    <citation type="journal article" date="2017" name="N. Engl. J. Med.">
        <title>Transmission of Extensively Drug-Resistant Tuberculosis in South Africa.</title>
        <authorList>
            <person name="Shah N.S."/>
            <person name="Auld S.C."/>
            <person name="Brust J.C."/>
            <person name="Mathema B."/>
            <person name="Ismail N."/>
            <person name="Moodley P."/>
            <person name="Mlisana K."/>
            <person name="Allana S."/>
            <person name="Campbell A."/>
            <person name="Mthiyane T."/>
            <person name="Morris N."/>
            <person name="Mpangase P."/>
            <person name="van der Meulen H."/>
            <person name="Omar S.V."/>
            <person name="Brown T.S."/>
            <person name="Narechania A."/>
            <person name="Shaskina E."/>
            <person name="Kapwata T."/>
            <person name="Kreiswirth B."/>
            <person name="Gandhi N.R."/>
        </authorList>
    </citation>
    <scope>NUCLEOTIDE SEQUENCE [LARGE SCALE GENOMIC DNA]</scope>
    <source>
        <strain evidence="6 9">32301_S10</strain>
    </source>
</reference>
<dbReference type="PANTHER" id="PTHR46766">
    <property type="entry name" value="GLUTAMINE-RICH PROTEIN 2"/>
    <property type="match status" value="1"/>
</dbReference>
<dbReference type="InterPro" id="IPR000030">
    <property type="entry name" value="PPE_dom"/>
</dbReference>
<protein>
    <submittedName>
        <fullName evidence="4 7">PPE family protein</fullName>
    </submittedName>
    <submittedName>
        <fullName evidence="5">PPE family protein PPE29</fullName>
    </submittedName>
</protein>
<dbReference type="Proteomes" id="UP000671119">
    <property type="component" value="Unassembled WGS sequence"/>
</dbReference>
<dbReference type="FunFam" id="1.20.1260.20:FF:000001">
    <property type="entry name" value="PPE family protein PPE41"/>
    <property type="match status" value="1"/>
</dbReference>
<dbReference type="Proteomes" id="UP000189452">
    <property type="component" value="Chromosome"/>
</dbReference>
<evidence type="ECO:0000259" key="3">
    <source>
        <dbReference type="Pfam" id="PF12484"/>
    </source>
</evidence>
<reference evidence="5 8" key="1">
    <citation type="submission" date="2016-04" db="EMBL/GenBank/DDBJ databases">
        <authorList>
            <person name="Bigi M."/>
            <person name="Bigi F."/>
            <person name="Soria M.A."/>
        </authorList>
    </citation>
    <scope>NUCLEOTIDE SEQUENCE [LARGE SCALE GENOMIC DNA]</scope>
    <source>
        <strain evidence="5 8">6548</strain>
    </source>
</reference>
<evidence type="ECO:0000313" key="10">
    <source>
        <dbReference type="Proteomes" id="UP000300237"/>
    </source>
</evidence>
<dbReference type="RefSeq" id="WP_003405368.1">
    <property type="nucleotide sequence ID" value="NZ_AP017901.1"/>
</dbReference>
<dbReference type="Pfam" id="PF12484">
    <property type="entry name" value="PPE-SVP"/>
    <property type="match status" value="1"/>
</dbReference>
<gene>
    <name evidence="7" type="primary">PPE15</name>
    <name evidence="5" type="ORF">A4S10_01105</name>
    <name evidence="7" type="ORF">DKC2_1108</name>
    <name evidence="6" type="ORF">DSJ38_18825</name>
    <name evidence="4" type="ORF">J8J21_15795</name>
</gene>
<name>A0A045K853_MYCTX</name>
<dbReference type="EMBL" id="JAGIZI010000026">
    <property type="protein sequence ID" value="MBP0684547.1"/>
    <property type="molecule type" value="Genomic_DNA"/>
</dbReference>
<dbReference type="EMBL" id="QTBD01000214">
    <property type="protein sequence ID" value="REQ48324.1"/>
    <property type="molecule type" value="Genomic_DNA"/>
</dbReference>
<evidence type="ECO:0000313" key="6">
    <source>
        <dbReference type="EMBL" id="REQ48324.1"/>
    </source>
</evidence>
<accession>A0A045K853</accession>
<dbReference type="OMA" id="MDIRAGL"/>
<dbReference type="GO" id="GO:0052572">
    <property type="term" value="P:response to host immune response"/>
    <property type="evidence" value="ECO:0007669"/>
    <property type="project" value="TreeGrafter"/>
</dbReference>
<dbReference type="EMBL" id="LWDQ01000001">
    <property type="protein sequence ID" value="OMH58943.1"/>
    <property type="molecule type" value="Genomic_DNA"/>
</dbReference>
<evidence type="ECO:0000259" key="2">
    <source>
        <dbReference type="Pfam" id="PF00823"/>
    </source>
</evidence>
<evidence type="ECO:0000313" key="11">
    <source>
        <dbReference type="Proteomes" id="UP000671119"/>
    </source>
</evidence>
<reference evidence="5 8" key="3">
    <citation type="submission" date="2017-02" db="EMBL/GenBank/DDBJ databases">
        <title>Protein polymorphisms may explain contrasting epidemiological fitness of two variants of a multidrug-resistant Mycobacterium tuberculosis strain.</title>
        <authorList>
            <person name="Bigi M.M."/>
            <person name="Lopez B."/>
            <person name="Blanco F.C."/>
            <person name="Sasiain M.C."/>
            <person name="De La Barrera S."/>
            <person name="Ritacco V."/>
            <person name="Bigi F."/>
            <person name="Soria M.A."/>
        </authorList>
    </citation>
    <scope>NUCLEOTIDE SEQUENCE [LARGE SCALE GENOMIC DNA]</scope>
    <source>
        <strain evidence="5 8">6548</strain>
    </source>
</reference>
<dbReference type="AlphaFoldDB" id="A0A045K853"/>
<comment type="similarity">
    <text evidence="1">Belongs to the mycobacterial PPE family.</text>
</comment>
<dbReference type="Proteomes" id="UP000300237">
    <property type="component" value="Chromosome"/>
</dbReference>
<dbReference type="Proteomes" id="UP000256381">
    <property type="component" value="Unassembled WGS sequence"/>
</dbReference>
<dbReference type="Pfam" id="PF00823">
    <property type="entry name" value="PPE"/>
    <property type="match status" value="1"/>
</dbReference>